<organism evidence="1 2">
    <name type="scientific">Deinococcus wulumuqiensis</name>
    <dbReference type="NCBI Taxonomy" id="980427"/>
    <lineage>
        <taxon>Bacteria</taxon>
        <taxon>Thermotogati</taxon>
        <taxon>Deinococcota</taxon>
        <taxon>Deinococci</taxon>
        <taxon>Deinococcales</taxon>
        <taxon>Deinococcaceae</taxon>
        <taxon>Deinococcus</taxon>
    </lineage>
</organism>
<name>A0A345IL22_9DEIO</name>
<gene>
    <name evidence="1" type="ORF">DVJ83_14590</name>
</gene>
<dbReference type="Proteomes" id="UP000253744">
    <property type="component" value="Plasmid pDrdA"/>
</dbReference>
<protein>
    <submittedName>
        <fullName evidence="1">Uncharacterized protein</fullName>
    </submittedName>
</protein>
<geneLocation type="plasmid" evidence="2">
    <name>pdrda</name>
</geneLocation>
<sequence length="502" mass="54099">MFMKSKAAGSEFDGAVARAGINTRIKVAQFVSADPNATADVPQLKLEMPATFKANGEVDTWAPLTSGASFNDVVNVRAYSVKNSDEPRVMRYFLFSLVTLGEDGSWADVRPAAGLYEQDPGYVTPGIDPNGKGQDSGLVSLDATGLEGDIYLQVVGLDFNYNRVAYLVPIKLTRTKESGAVVAPANVRAVAYTLSTRIDYLYRSQDPVLDAPTSGTNLWVTTSWDAPVSLGGYRGFRVLRSTAATGPYSQVAFAGEAQCAKPADAKATTRRCTVSDNTATLTTDQDYFYKVVAVGAGEASSDAAPTHTLPAFQPKLLSPGKDVHDVDLLPNYTVKLNLFQTGATGAVMNLRVADFITGESYAYAARRLTVRKDSGEVQILSNLQGTSNYFVFRDGWASDNDPKTNNDTVTYDAASDVLTVPHQFETEFFGTNKVPLQANRRYSWFIDSGYAYRLADPSKPAATAGNYVAAYSVYSDPSDTVRLVPGGVKQGGAEVNDFTTRQ</sequence>
<proteinExistence type="predicted"/>
<dbReference type="KEGG" id="dwu:DVJ83_14590"/>
<dbReference type="AlphaFoldDB" id="A0A345IL22"/>
<dbReference type="Gene3D" id="2.60.40.10">
    <property type="entry name" value="Immunoglobulins"/>
    <property type="match status" value="1"/>
</dbReference>
<accession>A0A345IL22</accession>
<reference evidence="1 2" key="1">
    <citation type="submission" date="2018-07" db="EMBL/GenBank/DDBJ databases">
        <title>Complete Genome and Methylome Analysis of Deinococcus wulumuqiensis NEB 479.</title>
        <authorList>
            <person name="Fomenkov A."/>
            <person name="Luyten Y."/>
            <person name="Vincze T."/>
            <person name="Anton B.P."/>
            <person name="Clark T."/>
            <person name="Roberts R.J."/>
            <person name="Morgan R.D."/>
        </authorList>
    </citation>
    <scope>NUCLEOTIDE SEQUENCE [LARGE SCALE GENOMIC DNA]</scope>
    <source>
        <strain evidence="1 2">NEB 479</strain>
        <plasmid evidence="2">Plasmid pdrda</plasmid>
    </source>
</reference>
<dbReference type="InterPro" id="IPR013783">
    <property type="entry name" value="Ig-like_fold"/>
</dbReference>
<keyword evidence="1" id="KW-0614">Plasmid</keyword>
<dbReference type="EMBL" id="CP031159">
    <property type="protein sequence ID" value="AXH00395.1"/>
    <property type="molecule type" value="Genomic_DNA"/>
</dbReference>
<evidence type="ECO:0000313" key="2">
    <source>
        <dbReference type="Proteomes" id="UP000253744"/>
    </source>
</evidence>
<evidence type="ECO:0000313" key="1">
    <source>
        <dbReference type="EMBL" id="AXH00395.1"/>
    </source>
</evidence>